<proteinExistence type="predicted"/>
<comment type="cofactor">
    <cofactor evidence="1">
        <name>Mg(2+)</name>
        <dbReference type="ChEBI" id="CHEBI:18420"/>
    </cofactor>
</comment>
<sequence>MWVGGVRVIILDDQKRVLMVRQHHEGRDIWMVPGGGIEEGETSSQAGVREVLEETGLQVEMGKLIWHVEEVSEKRGQRFVNFFLAQLVGGNLELGSDPEFDENSQVLREVRFMSREEMCHLEVLYPEYLKDELWRFLEEDYYGYNAFKIRT</sequence>
<evidence type="ECO:0000313" key="5">
    <source>
        <dbReference type="EMBL" id="MCU7380666.1"/>
    </source>
</evidence>
<name>A0A9J6QYZ0_9FIRM</name>
<organism evidence="5 6">
    <name type="scientific">Hominibacterium faecale</name>
    <dbReference type="NCBI Taxonomy" id="2839743"/>
    <lineage>
        <taxon>Bacteria</taxon>
        <taxon>Bacillati</taxon>
        <taxon>Bacillota</taxon>
        <taxon>Clostridia</taxon>
        <taxon>Peptostreptococcales</taxon>
        <taxon>Anaerovoracaceae</taxon>
        <taxon>Hominibacterium</taxon>
    </lineage>
</organism>
<dbReference type="PANTHER" id="PTHR43046">
    <property type="entry name" value="GDP-MANNOSE MANNOSYL HYDROLASE"/>
    <property type="match status" value="1"/>
</dbReference>
<evidence type="ECO:0000259" key="4">
    <source>
        <dbReference type="PROSITE" id="PS51462"/>
    </source>
</evidence>
<evidence type="ECO:0000256" key="1">
    <source>
        <dbReference type="ARBA" id="ARBA00001946"/>
    </source>
</evidence>
<dbReference type="Proteomes" id="UP001065549">
    <property type="component" value="Unassembled WGS sequence"/>
</dbReference>
<feature type="domain" description="Nudix hydrolase" evidence="4">
    <location>
        <begin position="1"/>
        <end position="138"/>
    </location>
</feature>
<reference evidence="5" key="1">
    <citation type="submission" date="2022-09" db="EMBL/GenBank/DDBJ databases">
        <title>Culturomic study of gut microbiota in children with autism spectrum disorder.</title>
        <authorList>
            <person name="Efimov B.A."/>
            <person name="Chaplin A.V."/>
            <person name="Sokolova S.R."/>
            <person name="Pikina A.P."/>
            <person name="Korzhanova M."/>
            <person name="Belova V."/>
            <person name="Korostin D."/>
        </authorList>
    </citation>
    <scope>NUCLEOTIDE SEQUENCE</scope>
    <source>
        <strain evidence="5">ASD5510</strain>
    </source>
</reference>
<protein>
    <submittedName>
        <fullName evidence="5">NUDIX hydrolase</fullName>
    </submittedName>
</protein>
<dbReference type="InterPro" id="IPR000086">
    <property type="entry name" value="NUDIX_hydrolase_dom"/>
</dbReference>
<accession>A0A9J6QYZ0</accession>
<dbReference type="GO" id="GO:0016787">
    <property type="term" value="F:hydrolase activity"/>
    <property type="evidence" value="ECO:0007669"/>
    <property type="project" value="UniProtKB-KW"/>
</dbReference>
<evidence type="ECO:0000256" key="2">
    <source>
        <dbReference type="ARBA" id="ARBA00022801"/>
    </source>
</evidence>
<dbReference type="PROSITE" id="PS51462">
    <property type="entry name" value="NUDIX"/>
    <property type="match status" value="1"/>
</dbReference>
<dbReference type="RefSeq" id="WP_148397518.1">
    <property type="nucleotide sequence ID" value="NZ_JAJAGH010000009.1"/>
</dbReference>
<comment type="caution">
    <text evidence="5">The sequence shown here is derived from an EMBL/GenBank/DDBJ whole genome shotgun (WGS) entry which is preliminary data.</text>
</comment>
<keyword evidence="3" id="KW-0460">Magnesium</keyword>
<keyword evidence="6" id="KW-1185">Reference proteome</keyword>
<dbReference type="EMBL" id="JAOSHN010000012">
    <property type="protein sequence ID" value="MCU7380666.1"/>
    <property type="molecule type" value="Genomic_DNA"/>
</dbReference>
<dbReference type="InterPro" id="IPR015797">
    <property type="entry name" value="NUDIX_hydrolase-like_dom_sf"/>
</dbReference>
<dbReference type="PRINTS" id="PR00502">
    <property type="entry name" value="NUDIXFAMILY"/>
</dbReference>
<dbReference type="Pfam" id="PF00293">
    <property type="entry name" value="NUDIX"/>
    <property type="match status" value="1"/>
</dbReference>
<evidence type="ECO:0000256" key="3">
    <source>
        <dbReference type="ARBA" id="ARBA00022842"/>
    </source>
</evidence>
<dbReference type="AlphaFoldDB" id="A0A9J6QYZ0"/>
<dbReference type="SUPFAM" id="SSF55811">
    <property type="entry name" value="Nudix"/>
    <property type="match status" value="1"/>
</dbReference>
<evidence type="ECO:0000313" key="6">
    <source>
        <dbReference type="Proteomes" id="UP001065549"/>
    </source>
</evidence>
<dbReference type="Gene3D" id="3.90.79.10">
    <property type="entry name" value="Nucleoside Triphosphate Pyrophosphohydrolase"/>
    <property type="match status" value="1"/>
</dbReference>
<gene>
    <name evidence="5" type="ORF">OBO34_20340</name>
</gene>
<keyword evidence="2 5" id="KW-0378">Hydrolase</keyword>
<dbReference type="InterPro" id="IPR020476">
    <property type="entry name" value="Nudix_hydrolase"/>
</dbReference>
<dbReference type="PANTHER" id="PTHR43046:SF12">
    <property type="entry name" value="GDP-MANNOSE MANNOSYL HYDROLASE"/>
    <property type="match status" value="1"/>
</dbReference>